<evidence type="ECO:0000256" key="1">
    <source>
        <dbReference type="ARBA" id="ARBA00018672"/>
    </source>
</evidence>
<evidence type="ECO:0000256" key="3">
    <source>
        <dbReference type="PROSITE-ProRule" id="PRU00169"/>
    </source>
</evidence>
<evidence type="ECO:0000256" key="2">
    <source>
        <dbReference type="ARBA" id="ARBA00024867"/>
    </source>
</evidence>
<dbReference type="Proteomes" id="UP001203972">
    <property type="component" value="Unassembled WGS sequence"/>
</dbReference>
<sequence length="50" mass="5731">MIDILLVEDHRELAQLIVSFLKRDGFQVHHVEGGEAALSYLAQTEVRLLR</sequence>
<evidence type="ECO:0000313" key="6">
    <source>
        <dbReference type="Proteomes" id="UP001203972"/>
    </source>
</evidence>
<accession>A0AAP2XTR8</accession>
<evidence type="ECO:0000313" key="5">
    <source>
        <dbReference type="EMBL" id="MCR0234415.1"/>
    </source>
</evidence>
<dbReference type="PROSITE" id="PS50110">
    <property type="entry name" value="RESPONSE_REGULATORY"/>
    <property type="match status" value="1"/>
</dbReference>
<dbReference type="EMBL" id="JAKTMA010000032">
    <property type="protein sequence ID" value="MCR0234415.1"/>
    <property type="molecule type" value="Genomic_DNA"/>
</dbReference>
<dbReference type="InterPro" id="IPR011006">
    <property type="entry name" value="CheY-like_superfamily"/>
</dbReference>
<comment type="function">
    <text evidence="2">May play the central regulatory role in sporulation. It may be an element of the effector pathway responsible for the activation of sporulation genes in response to nutritional stress. Spo0A may act in concert with spo0H (a sigma factor) to control the expression of some genes that are critical to the sporulation process.</text>
</comment>
<organism evidence="5 6">
    <name type="scientific">Clostridium innocuum</name>
    <dbReference type="NCBI Taxonomy" id="1522"/>
    <lineage>
        <taxon>Bacteria</taxon>
        <taxon>Bacillati</taxon>
        <taxon>Bacillota</taxon>
        <taxon>Clostridia</taxon>
        <taxon>Eubacteriales</taxon>
        <taxon>Clostridiaceae</taxon>
        <taxon>Clostridium</taxon>
    </lineage>
</organism>
<dbReference type="AlphaFoldDB" id="A0AAP2XTR8"/>
<feature type="domain" description="Response regulatory" evidence="4">
    <location>
        <begin position="3"/>
        <end position="50"/>
    </location>
</feature>
<evidence type="ECO:0000259" key="4">
    <source>
        <dbReference type="PROSITE" id="PS50110"/>
    </source>
</evidence>
<proteinExistence type="predicted"/>
<comment type="caution">
    <text evidence="5">The sequence shown here is derived from an EMBL/GenBank/DDBJ whole genome shotgun (WGS) entry which is preliminary data.</text>
</comment>
<comment type="caution">
    <text evidence="3">Lacks conserved residue(s) required for the propagation of feature annotation.</text>
</comment>
<reference evidence="5" key="1">
    <citation type="journal article" date="2022" name="Clin. Infect. Dis.">
        <title>Association between Clostridium innocuum and antibiotic-associated diarrhea in adults and children: A cross-sectional study and comparative genomics analysis.</title>
        <authorList>
            <person name="Cherny K.E."/>
            <person name="Muscat E.B."/>
            <person name="Balaji A."/>
            <person name="Mukherjee J."/>
            <person name="Ozer E.A."/>
            <person name="Angarone M.P."/>
            <person name="Hauser A.R."/>
            <person name="Sichel J.S."/>
            <person name="Amponsah E."/>
            <person name="Kociolek L.K."/>
        </authorList>
    </citation>
    <scope>NUCLEOTIDE SEQUENCE</scope>
    <source>
        <strain evidence="5">NU1-AC-029v</strain>
    </source>
</reference>
<name>A0AAP2XTR8_CLOIN</name>
<protein>
    <recommendedName>
        <fullName evidence="1">Stage 0 sporulation protein A homolog</fullName>
    </recommendedName>
</protein>
<dbReference type="RefSeq" id="WP_009269833.1">
    <property type="nucleotide sequence ID" value="NZ_AP025565.1"/>
</dbReference>
<dbReference type="SUPFAM" id="SSF52172">
    <property type="entry name" value="CheY-like"/>
    <property type="match status" value="1"/>
</dbReference>
<dbReference type="GO" id="GO:0000160">
    <property type="term" value="P:phosphorelay signal transduction system"/>
    <property type="evidence" value="ECO:0007669"/>
    <property type="project" value="InterPro"/>
</dbReference>
<dbReference type="InterPro" id="IPR001789">
    <property type="entry name" value="Sig_transdc_resp-reg_receiver"/>
</dbReference>
<dbReference type="Gene3D" id="3.40.50.2300">
    <property type="match status" value="1"/>
</dbReference>
<gene>
    <name evidence="5" type="ORF">MKC95_16715</name>
</gene>